<dbReference type="EMBL" id="JABFDB010000028">
    <property type="protein sequence ID" value="NYZ23528.1"/>
    <property type="molecule type" value="Genomic_DNA"/>
</dbReference>
<comment type="catalytic activity">
    <reaction evidence="6">
        <text>cytidine(1402) in 16S rRNA + S-adenosyl-L-methionine = 2'-O-methylcytidine(1402) in 16S rRNA + S-adenosyl-L-homocysteine + H(+)</text>
        <dbReference type="Rhea" id="RHEA:42924"/>
        <dbReference type="Rhea" id="RHEA-COMP:10285"/>
        <dbReference type="Rhea" id="RHEA-COMP:10286"/>
        <dbReference type="ChEBI" id="CHEBI:15378"/>
        <dbReference type="ChEBI" id="CHEBI:57856"/>
        <dbReference type="ChEBI" id="CHEBI:59789"/>
        <dbReference type="ChEBI" id="CHEBI:74495"/>
        <dbReference type="ChEBI" id="CHEBI:82748"/>
        <dbReference type="EC" id="2.1.1.198"/>
    </reaction>
</comment>
<organism evidence="10 11">
    <name type="scientific">Azospirillum oleiclasticum</name>
    <dbReference type="NCBI Taxonomy" id="2735135"/>
    <lineage>
        <taxon>Bacteria</taxon>
        <taxon>Pseudomonadati</taxon>
        <taxon>Pseudomonadota</taxon>
        <taxon>Alphaproteobacteria</taxon>
        <taxon>Rhodospirillales</taxon>
        <taxon>Azospirillaceae</taxon>
        <taxon>Azospirillum</taxon>
    </lineage>
</organism>
<feature type="region of interest" description="Disordered" evidence="7">
    <location>
        <begin position="305"/>
        <end position="338"/>
    </location>
</feature>
<evidence type="ECO:0000256" key="1">
    <source>
        <dbReference type="ARBA" id="ARBA00022490"/>
    </source>
</evidence>
<keyword evidence="4 6" id="KW-0808">Transferase</keyword>
<comment type="function">
    <text evidence="6">Catalyzes the 2'-O-methylation of the ribose of cytidine 1402 (C1402) in 16S rRNA.</text>
</comment>
<evidence type="ECO:0000259" key="8">
    <source>
        <dbReference type="Pfam" id="PF00590"/>
    </source>
</evidence>
<keyword evidence="2 6" id="KW-0698">rRNA processing</keyword>
<proteinExistence type="inferred from homology"/>
<comment type="caution">
    <text evidence="10">The sequence shown here is derived from an EMBL/GenBank/DDBJ whole genome shotgun (WGS) entry which is preliminary data.</text>
</comment>
<dbReference type="InterPro" id="IPR000878">
    <property type="entry name" value="4pyrrol_Mease"/>
</dbReference>
<dbReference type="PANTHER" id="PTHR46111">
    <property type="entry name" value="RIBOSOMAL RNA SMALL SUBUNIT METHYLTRANSFERASE I"/>
    <property type="match status" value="1"/>
</dbReference>
<dbReference type="PIRSF" id="PIRSF005917">
    <property type="entry name" value="MTase_YraL"/>
    <property type="match status" value="1"/>
</dbReference>
<dbReference type="Pfam" id="PF00590">
    <property type="entry name" value="TP_methylase"/>
    <property type="match status" value="1"/>
</dbReference>
<evidence type="ECO:0000313" key="10">
    <source>
        <dbReference type="EMBL" id="NYZ23528.1"/>
    </source>
</evidence>
<dbReference type="CDD" id="cd11648">
    <property type="entry name" value="RsmI"/>
    <property type="match status" value="1"/>
</dbReference>
<sequence length="338" mass="35279">MSQNVPPKVSTSAEASTGAGEGSGTVASSKLAAGLHIVATPIGNAADITLRALDTLRRADAIACEDTRVTAKLMAIHGIDRPLLAYHEHNAQRMRPVLIGRIQAGEAVALVSDAGTPLVSDPGYKLVRDLHEAGLPVHALPGPSAPLTALVLSGLPTDRFLFAGFLPSKGAARRTAIGELKGVGATLILFESAQRLPDTLADLALLLGGREAAVARELTKLYEEVRRGPLPELAAHYAGAGPPRGEVVLVIGPPAADEGEASAEDVDGLLREALERLSVRDAAADVAARTGRPRRAVYARALELARSPGPDRIGNPAETPLSQDRRARRKGRGDGRDD</sequence>
<feature type="region of interest" description="Disordered" evidence="7">
    <location>
        <begin position="1"/>
        <end position="23"/>
    </location>
</feature>
<evidence type="ECO:0000313" key="11">
    <source>
        <dbReference type="Proteomes" id="UP000584642"/>
    </source>
</evidence>
<comment type="subcellular location">
    <subcellularLocation>
        <location evidence="6">Cytoplasm</location>
    </subcellularLocation>
</comment>
<evidence type="ECO:0000256" key="4">
    <source>
        <dbReference type="ARBA" id="ARBA00022679"/>
    </source>
</evidence>
<dbReference type="InterPro" id="IPR018063">
    <property type="entry name" value="SAM_MeTrfase_RsmI_CS"/>
</dbReference>
<dbReference type="GO" id="GO:0032259">
    <property type="term" value="P:methylation"/>
    <property type="evidence" value="ECO:0007669"/>
    <property type="project" value="UniProtKB-KW"/>
</dbReference>
<dbReference type="PANTHER" id="PTHR46111:SF1">
    <property type="entry name" value="RIBOSOMAL RNA SMALL SUBUNIT METHYLTRANSFERASE I"/>
    <property type="match status" value="1"/>
</dbReference>
<gene>
    <name evidence="6 10" type="primary">rsmI</name>
    <name evidence="10" type="ORF">HND93_27830</name>
</gene>
<dbReference type="HAMAP" id="MF_01877">
    <property type="entry name" value="16SrRNA_methyltr_I"/>
    <property type="match status" value="1"/>
</dbReference>
<feature type="domain" description="RsmI HTH" evidence="9">
    <location>
        <begin position="260"/>
        <end position="304"/>
    </location>
</feature>
<protein>
    <recommendedName>
        <fullName evidence="6">Ribosomal RNA small subunit methyltransferase I</fullName>
        <ecNumber evidence="6">2.1.1.198</ecNumber>
    </recommendedName>
    <alternativeName>
        <fullName evidence="6">16S rRNA 2'-O-ribose C1402 methyltransferase</fullName>
    </alternativeName>
    <alternativeName>
        <fullName evidence="6">rRNA (cytidine-2'-O-)-methyltransferase RsmI</fullName>
    </alternativeName>
</protein>
<dbReference type="InterPro" id="IPR014776">
    <property type="entry name" value="4pyrrole_Mease_sub2"/>
</dbReference>
<evidence type="ECO:0000256" key="2">
    <source>
        <dbReference type="ARBA" id="ARBA00022552"/>
    </source>
</evidence>
<keyword evidence="11" id="KW-1185">Reference proteome</keyword>
<dbReference type="GO" id="GO:0008168">
    <property type="term" value="F:methyltransferase activity"/>
    <property type="evidence" value="ECO:0007669"/>
    <property type="project" value="UniProtKB-KW"/>
</dbReference>
<accession>A0ABX2TK50</accession>
<evidence type="ECO:0000256" key="3">
    <source>
        <dbReference type="ARBA" id="ARBA00022603"/>
    </source>
</evidence>
<dbReference type="InterPro" id="IPR053910">
    <property type="entry name" value="RsmI_HTH"/>
</dbReference>
<dbReference type="Gene3D" id="3.40.1010.10">
    <property type="entry name" value="Cobalt-precorrin-4 Transmethylase, Domain 1"/>
    <property type="match status" value="1"/>
</dbReference>
<dbReference type="SUPFAM" id="SSF53790">
    <property type="entry name" value="Tetrapyrrole methylase"/>
    <property type="match status" value="1"/>
</dbReference>
<dbReference type="Pfam" id="PF23016">
    <property type="entry name" value="RsmI_C"/>
    <property type="match status" value="1"/>
</dbReference>
<dbReference type="EC" id="2.1.1.198" evidence="6"/>
<feature type="compositionally biased region" description="Low complexity" evidence="7">
    <location>
        <begin position="9"/>
        <end position="23"/>
    </location>
</feature>
<keyword evidence="1 6" id="KW-0963">Cytoplasm</keyword>
<name>A0ABX2TK50_9PROT</name>
<dbReference type="NCBIfam" id="TIGR00096">
    <property type="entry name" value="16S rRNA (cytidine(1402)-2'-O)-methyltransferase"/>
    <property type="match status" value="1"/>
</dbReference>
<dbReference type="InterPro" id="IPR035996">
    <property type="entry name" value="4pyrrol_Methylase_sf"/>
</dbReference>
<comment type="similarity">
    <text evidence="6">Belongs to the methyltransferase superfamily. RsmI family.</text>
</comment>
<feature type="domain" description="Tetrapyrrole methylase" evidence="8">
    <location>
        <begin position="35"/>
        <end position="234"/>
    </location>
</feature>
<dbReference type="InterPro" id="IPR008189">
    <property type="entry name" value="rRNA_ssu_MeTfrase_I"/>
</dbReference>
<dbReference type="InterPro" id="IPR014777">
    <property type="entry name" value="4pyrrole_Mease_sub1"/>
</dbReference>
<dbReference type="Proteomes" id="UP000584642">
    <property type="component" value="Unassembled WGS sequence"/>
</dbReference>
<evidence type="ECO:0000256" key="5">
    <source>
        <dbReference type="ARBA" id="ARBA00022691"/>
    </source>
</evidence>
<reference evidence="10 11" key="1">
    <citation type="submission" date="2020-05" db="EMBL/GenBank/DDBJ databases">
        <title>Azospirillum oleiclasticum sp. nov, a nitrogen-fixing and heavy crude oil-emulsifying bacterium isolated from the crude oil of Yumen Oilfield.</title>
        <authorList>
            <person name="Wu D."/>
            <person name="Cai M."/>
            <person name="Zhang X."/>
        </authorList>
    </citation>
    <scope>NUCLEOTIDE SEQUENCE [LARGE SCALE GENOMIC DNA]</scope>
    <source>
        <strain evidence="10 11">ROY-1-1-2</strain>
    </source>
</reference>
<keyword evidence="3 6" id="KW-0489">Methyltransferase</keyword>
<evidence type="ECO:0000256" key="6">
    <source>
        <dbReference type="HAMAP-Rule" id="MF_01877"/>
    </source>
</evidence>
<evidence type="ECO:0000259" key="9">
    <source>
        <dbReference type="Pfam" id="PF23016"/>
    </source>
</evidence>
<dbReference type="PROSITE" id="PS01296">
    <property type="entry name" value="RSMI"/>
    <property type="match status" value="1"/>
</dbReference>
<dbReference type="Gene3D" id="3.30.950.10">
    <property type="entry name" value="Methyltransferase, Cobalt-precorrin-4 Transmethylase, Domain 2"/>
    <property type="match status" value="1"/>
</dbReference>
<keyword evidence="5 6" id="KW-0949">S-adenosyl-L-methionine</keyword>
<evidence type="ECO:0000256" key="7">
    <source>
        <dbReference type="SAM" id="MobiDB-lite"/>
    </source>
</evidence>